<name>A0A9E3HBJ9_9NOST</name>
<evidence type="ECO:0000313" key="1">
    <source>
        <dbReference type="EMBL" id="MBW4433745.1"/>
    </source>
</evidence>
<dbReference type="AlphaFoldDB" id="A0A9E3HBJ9"/>
<dbReference type="EMBL" id="JAHHHW010000111">
    <property type="protein sequence ID" value="MBW4433745.1"/>
    <property type="molecule type" value="Genomic_DNA"/>
</dbReference>
<gene>
    <name evidence="1" type="ORF">KME28_19010</name>
</gene>
<comment type="caution">
    <text evidence="1">The sequence shown here is derived from an EMBL/GenBank/DDBJ whole genome shotgun (WGS) entry which is preliminary data.</text>
</comment>
<evidence type="ECO:0000313" key="2">
    <source>
        <dbReference type="Proteomes" id="UP000813215"/>
    </source>
</evidence>
<sequence length="63" mass="6990">MIIADLKFDELVELTNAIMGGSSFYSYTSFNPNDTSGLEKADEKLLEISPSIKTLQDSIMENI</sequence>
<protein>
    <submittedName>
        <fullName evidence="1">Uncharacterized protein</fullName>
    </submittedName>
</protein>
<reference evidence="1" key="1">
    <citation type="submission" date="2021-05" db="EMBL/GenBank/DDBJ databases">
        <authorList>
            <person name="Pietrasiak N."/>
            <person name="Ward R."/>
            <person name="Stajich J.E."/>
            <person name="Kurbessoian T."/>
        </authorList>
    </citation>
    <scope>NUCLEOTIDE SEQUENCE</scope>
    <source>
        <strain evidence="1">HA4357-MV3</strain>
    </source>
</reference>
<dbReference type="Proteomes" id="UP000813215">
    <property type="component" value="Unassembled WGS sequence"/>
</dbReference>
<accession>A0A9E3HBJ9</accession>
<proteinExistence type="predicted"/>
<organism evidence="1 2">
    <name type="scientific">Pelatocladus maniniholoensis HA4357-MV3</name>
    <dbReference type="NCBI Taxonomy" id="1117104"/>
    <lineage>
        <taxon>Bacteria</taxon>
        <taxon>Bacillati</taxon>
        <taxon>Cyanobacteriota</taxon>
        <taxon>Cyanophyceae</taxon>
        <taxon>Nostocales</taxon>
        <taxon>Nostocaceae</taxon>
        <taxon>Pelatocladus</taxon>
    </lineage>
</organism>
<reference evidence="1" key="2">
    <citation type="journal article" date="2022" name="Microbiol. Resour. Announc.">
        <title>Metagenome Sequencing to Explore Phylogenomics of Terrestrial Cyanobacteria.</title>
        <authorList>
            <person name="Ward R.D."/>
            <person name="Stajich J.E."/>
            <person name="Johansen J.R."/>
            <person name="Huntemann M."/>
            <person name="Clum A."/>
            <person name="Foster B."/>
            <person name="Foster B."/>
            <person name="Roux S."/>
            <person name="Palaniappan K."/>
            <person name="Varghese N."/>
            <person name="Mukherjee S."/>
            <person name="Reddy T.B.K."/>
            <person name="Daum C."/>
            <person name="Copeland A."/>
            <person name="Chen I.A."/>
            <person name="Ivanova N.N."/>
            <person name="Kyrpides N.C."/>
            <person name="Shapiro N."/>
            <person name="Eloe-Fadrosh E.A."/>
            <person name="Pietrasiak N."/>
        </authorList>
    </citation>
    <scope>NUCLEOTIDE SEQUENCE</scope>
    <source>
        <strain evidence="1">HA4357-MV3</strain>
    </source>
</reference>